<dbReference type="InterPro" id="IPR008978">
    <property type="entry name" value="HSP20-like_chaperone"/>
</dbReference>
<evidence type="ECO:0000259" key="3">
    <source>
        <dbReference type="PROSITE" id="PS01031"/>
    </source>
</evidence>
<dbReference type="InterPro" id="IPR002068">
    <property type="entry name" value="A-crystallin/Hsp20_dom"/>
</dbReference>
<dbReference type="RefSeq" id="WP_272747389.1">
    <property type="nucleotide sequence ID" value="NZ_JAQQKX010000004.1"/>
</dbReference>
<dbReference type="Gene3D" id="2.60.40.790">
    <property type="match status" value="1"/>
</dbReference>
<evidence type="ECO:0000256" key="1">
    <source>
        <dbReference type="PROSITE-ProRule" id="PRU00285"/>
    </source>
</evidence>
<name>A0ABT5HS72_9CAUL</name>
<sequence>MSRFVVFDSPFLLGFDETRVLIERVSRTADNYPPYNVEALGPSHLRLSIAVAGFTRDQLQLSLQGSHLTLQVMKDKDDGAPRDFIHRGIAQRGFSRSFVVAQGFEVSGARLEHGLLHIDLNRPEPSDEVRIIPISH</sequence>
<dbReference type="Pfam" id="PF00011">
    <property type="entry name" value="HSP20"/>
    <property type="match status" value="1"/>
</dbReference>
<keyword evidence="5" id="KW-1185">Reference proteome</keyword>
<feature type="domain" description="SHSP" evidence="3">
    <location>
        <begin position="26"/>
        <end position="136"/>
    </location>
</feature>
<organism evidence="4 5">
    <name type="scientific">Asticcacaulis aquaticus</name>
    <dbReference type="NCBI Taxonomy" id="2984212"/>
    <lineage>
        <taxon>Bacteria</taxon>
        <taxon>Pseudomonadati</taxon>
        <taxon>Pseudomonadota</taxon>
        <taxon>Alphaproteobacteria</taxon>
        <taxon>Caulobacterales</taxon>
        <taxon>Caulobacteraceae</taxon>
        <taxon>Asticcacaulis</taxon>
    </lineage>
</organism>
<evidence type="ECO:0000256" key="2">
    <source>
        <dbReference type="RuleBase" id="RU003616"/>
    </source>
</evidence>
<evidence type="ECO:0000313" key="4">
    <source>
        <dbReference type="EMBL" id="MDC7682902.1"/>
    </source>
</evidence>
<comment type="similarity">
    <text evidence="1 2">Belongs to the small heat shock protein (HSP20) family.</text>
</comment>
<protein>
    <submittedName>
        <fullName evidence="4">Hsp20 family protein</fullName>
    </submittedName>
</protein>
<gene>
    <name evidence="4" type="ORF">PQU92_06420</name>
</gene>
<comment type="caution">
    <text evidence="4">The sequence shown here is derived from an EMBL/GenBank/DDBJ whole genome shotgun (WGS) entry which is preliminary data.</text>
</comment>
<accession>A0ABT5HS72</accession>
<dbReference type="SUPFAM" id="SSF49764">
    <property type="entry name" value="HSP20-like chaperones"/>
    <property type="match status" value="1"/>
</dbReference>
<evidence type="ECO:0000313" key="5">
    <source>
        <dbReference type="Proteomes" id="UP001214854"/>
    </source>
</evidence>
<proteinExistence type="inferred from homology"/>
<dbReference type="PROSITE" id="PS01031">
    <property type="entry name" value="SHSP"/>
    <property type="match status" value="1"/>
</dbReference>
<dbReference type="PANTHER" id="PTHR47062">
    <property type="match status" value="1"/>
</dbReference>
<dbReference type="Proteomes" id="UP001214854">
    <property type="component" value="Unassembled WGS sequence"/>
</dbReference>
<reference evidence="4 5" key="1">
    <citation type="submission" date="2023-01" db="EMBL/GenBank/DDBJ databases">
        <title>Novel species of the genus Asticcacaulis isolated from rivers.</title>
        <authorList>
            <person name="Lu H."/>
        </authorList>
    </citation>
    <scope>NUCLEOTIDE SEQUENCE [LARGE SCALE GENOMIC DNA]</scope>
    <source>
        <strain evidence="4 5">BYS171W</strain>
    </source>
</reference>
<dbReference type="PANTHER" id="PTHR47062:SF1">
    <property type="entry name" value="SMALL HEAT SHOCK PROTEIN IBPA"/>
    <property type="match status" value="1"/>
</dbReference>
<dbReference type="EMBL" id="JAQQKX010000004">
    <property type="protein sequence ID" value="MDC7682902.1"/>
    <property type="molecule type" value="Genomic_DNA"/>
</dbReference>